<feature type="region of interest" description="Disordered" evidence="1">
    <location>
        <begin position="21"/>
        <end position="59"/>
    </location>
</feature>
<dbReference type="EMBL" id="CM003373">
    <property type="protein sequence ID" value="KOM37739.1"/>
    <property type="molecule type" value="Genomic_DNA"/>
</dbReference>
<evidence type="ECO:0000256" key="1">
    <source>
        <dbReference type="SAM" id="MobiDB-lite"/>
    </source>
</evidence>
<dbReference type="OMA" id="YVTHIIS"/>
<name>A0A0L9U5N4_PHAAN</name>
<reference evidence="3" key="1">
    <citation type="journal article" date="2015" name="Proc. Natl. Acad. Sci. U.S.A.">
        <title>Genome sequencing of adzuki bean (Vigna angularis) provides insight into high starch and low fat accumulation and domestication.</title>
        <authorList>
            <person name="Yang K."/>
            <person name="Tian Z."/>
            <person name="Chen C."/>
            <person name="Luo L."/>
            <person name="Zhao B."/>
            <person name="Wang Z."/>
            <person name="Yu L."/>
            <person name="Li Y."/>
            <person name="Sun Y."/>
            <person name="Li W."/>
            <person name="Chen Y."/>
            <person name="Li Y."/>
            <person name="Zhang Y."/>
            <person name="Ai D."/>
            <person name="Zhao J."/>
            <person name="Shang C."/>
            <person name="Ma Y."/>
            <person name="Wu B."/>
            <person name="Wang M."/>
            <person name="Gao L."/>
            <person name="Sun D."/>
            <person name="Zhang P."/>
            <person name="Guo F."/>
            <person name="Wang W."/>
            <person name="Li Y."/>
            <person name="Wang J."/>
            <person name="Varshney R.K."/>
            <person name="Wang J."/>
            <person name="Ling H.Q."/>
            <person name="Wan P."/>
        </authorList>
    </citation>
    <scope>NUCLEOTIDE SEQUENCE</scope>
    <source>
        <strain evidence="3">cv. Jingnong 6</strain>
    </source>
</reference>
<proteinExistence type="predicted"/>
<dbReference type="PANTHER" id="PTHR33132:SF144">
    <property type="entry name" value="SERINE-RICH PROTEIN-LIKE PROTEIN"/>
    <property type="match status" value="1"/>
</dbReference>
<organism evidence="2 3">
    <name type="scientific">Phaseolus angularis</name>
    <name type="common">Azuki bean</name>
    <name type="synonym">Vigna angularis</name>
    <dbReference type="NCBI Taxonomy" id="3914"/>
    <lineage>
        <taxon>Eukaryota</taxon>
        <taxon>Viridiplantae</taxon>
        <taxon>Streptophyta</taxon>
        <taxon>Embryophyta</taxon>
        <taxon>Tracheophyta</taxon>
        <taxon>Spermatophyta</taxon>
        <taxon>Magnoliopsida</taxon>
        <taxon>eudicotyledons</taxon>
        <taxon>Gunneridae</taxon>
        <taxon>Pentapetalae</taxon>
        <taxon>rosids</taxon>
        <taxon>fabids</taxon>
        <taxon>Fabales</taxon>
        <taxon>Fabaceae</taxon>
        <taxon>Papilionoideae</taxon>
        <taxon>50 kb inversion clade</taxon>
        <taxon>NPAAA clade</taxon>
        <taxon>indigoferoid/millettioid clade</taxon>
        <taxon>Phaseoleae</taxon>
        <taxon>Vigna</taxon>
    </lineage>
</organism>
<dbReference type="AlphaFoldDB" id="A0A0L9U5N4"/>
<feature type="compositionally biased region" description="Basic and acidic residues" evidence="1">
    <location>
        <begin position="21"/>
        <end position="41"/>
    </location>
</feature>
<sequence length="158" mass="17952">MTITSKMQKMPRERGEELVLLRKRSNEKENNVTESKPENMSKKKSNMYGHNKKKEGANETLKVIKEETEKLSIKESIDKSGTHSKVCYCAPTTHEGSFRCRLHRKKSATDSKSNTRMNSQCTKGMVEFQPHFSSVGRVPSFQVGTHGSLLKLSRMDSV</sequence>
<protein>
    <submittedName>
        <fullName evidence="2">Uncharacterized protein</fullName>
    </submittedName>
</protein>
<dbReference type="Gramene" id="KOM37739">
    <property type="protein sequence ID" value="KOM37739"/>
    <property type="gene ID" value="LR48_Vigan03g112100"/>
</dbReference>
<evidence type="ECO:0000313" key="2">
    <source>
        <dbReference type="EMBL" id="KOM37739.1"/>
    </source>
</evidence>
<gene>
    <name evidence="2" type="ORF">LR48_Vigan03g112100</name>
</gene>
<evidence type="ECO:0000313" key="3">
    <source>
        <dbReference type="Proteomes" id="UP000053144"/>
    </source>
</evidence>
<dbReference type="Proteomes" id="UP000053144">
    <property type="component" value="Chromosome 3"/>
</dbReference>
<accession>A0A0L9U5N4</accession>
<dbReference type="PANTHER" id="PTHR33132">
    <property type="entry name" value="OSJNBB0118P14.9 PROTEIN"/>
    <property type="match status" value="1"/>
</dbReference>
<feature type="compositionally biased region" description="Basic residues" evidence="1">
    <location>
        <begin position="42"/>
        <end position="53"/>
    </location>
</feature>